<name>A0A1H5TC66_XYLRU</name>
<protein>
    <recommendedName>
        <fullName evidence="3">Pyruvate ferredoxin oxidoreductase</fullName>
    </recommendedName>
</protein>
<dbReference type="Proteomes" id="UP000236735">
    <property type="component" value="Unassembled WGS sequence"/>
</dbReference>
<proteinExistence type="predicted"/>
<organism evidence="1 2">
    <name type="scientific">Xylanibacter ruminicola</name>
    <name type="common">Prevotella ruminicola</name>
    <dbReference type="NCBI Taxonomy" id="839"/>
    <lineage>
        <taxon>Bacteria</taxon>
        <taxon>Pseudomonadati</taxon>
        <taxon>Bacteroidota</taxon>
        <taxon>Bacteroidia</taxon>
        <taxon>Bacteroidales</taxon>
        <taxon>Prevotellaceae</taxon>
        <taxon>Xylanibacter</taxon>
    </lineage>
</organism>
<gene>
    <name evidence="1" type="ORF">SAMN05216354_0957</name>
</gene>
<reference evidence="1 2" key="1">
    <citation type="submission" date="2016-10" db="EMBL/GenBank/DDBJ databases">
        <authorList>
            <person name="de Groot N.N."/>
        </authorList>
    </citation>
    <scope>NUCLEOTIDE SEQUENCE [LARGE SCALE GENOMIC DNA]</scope>
    <source>
        <strain evidence="1 2">AR32</strain>
    </source>
</reference>
<accession>A0A1H5TC66</accession>
<evidence type="ECO:0008006" key="3">
    <source>
        <dbReference type="Google" id="ProtNLM"/>
    </source>
</evidence>
<dbReference type="EMBL" id="FNUV01000002">
    <property type="protein sequence ID" value="SEF59788.1"/>
    <property type="molecule type" value="Genomic_DNA"/>
</dbReference>
<evidence type="ECO:0000313" key="2">
    <source>
        <dbReference type="Proteomes" id="UP000236735"/>
    </source>
</evidence>
<dbReference type="GeneID" id="32572766"/>
<dbReference type="RefSeq" id="WP_036914333.1">
    <property type="nucleotide sequence ID" value="NZ_FNUV01000002.1"/>
</dbReference>
<evidence type="ECO:0000313" key="1">
    <source>
        <dbReference type="EMBL" id="SEF59788.1"/>
    </source>
</evidence>
<sequence length="159" mass="18256">MDYKYIEQLLERYWQGETTLQEEAILRAFFSQENVPAELQKYKELFTYEFQKEESLSGDFDARILEMVGEEKPKAKVVTLTSRLMPLFRAAAIVAIVLTLGNAAQAPWDRGWDDPKDAYAKYHQQKVDTVNVLGTIQAENMLDSMKTATTPTEAPAYYE</sequence>
<dbReference type="AlphaFoldDB" id="A0A1H5TC66"/>